<dbReference type="AlphaFoldDB" id="A0AAV4U4G1"/>
<sequence length="107" mass="12386">MSFSWTFSLSICQGLSWKEEKCRPPVDVNVTNRISRSNIRKGCYLSVLPHWSGDGGGPFQEINPQDREEQNGIILYCKDSISKPSAKKRLFDILFKRVWLSLKKHEK</sequence>
<name>A0AAV4U4G1_9ARAC</name>
<gene>
    <name evidence="1" type="ORF">CDAR_30661</name>
</gene>
<evidence type="ECO:0000313" key="2">
    <source>
        <dbReference type="Proteomes" id="UP001054837"/>
    </source>
</evidence>
<reference evidence="1 2" key="1">
    <citation type="submission" date="2021-06" db="EMBL/GenBank/DDBJ databases">
        <title>Caerostris darwini draft genome.</title>
        <authorList>
            <person name="Kono N."/>
            <person name="Arakawa K."/>
        </authorList>
    </citation>
    <scope>NUCLEOTIDE SEQUENCE [LARGE SCALE GENOMIC DNA]</scope>
</reference>
<proteinExistence type="predicted"/>
<comment type="caution">
    <text evidence="1">The sequence shown here is derived from an EMBL/GenBank/DDBJ whole genome shotgun (WGS) entry which is preliminary data.</text>
</comment>
<accession>A0AAV4U4G1</accession>
<dbReference type="Proteomes" id="UP001054837">
    <property type="component" value="Unassembled WGS sequence"/>
</dbReference>
<organism evidence="1 2">
    <name type="scientific">Caerostris darwini</name>
    <dbReference type="NCBI Taxonomy" id="1538125"/>
    <lineage>
        <taxon>Eukaryota</taxon>
        <taxon>Metazoa</taxon>
        <taxon>Ecdysozoa</taxon>
        <taxon>Arthropoda</taxon>
        <taxon>Chelicerata</taxon>
        <taxon>Arachnida</taxon>
        <taxon>Araneae</taxon>
        <taxon>Araneomorphae</taxon>
        <taxon>Entelegynae</taxon>
        <taxon>Araneoidea</taxon>
        <taxon>Araneidae</taxon>
        <taxon>Caerostris</taxon>
    </lineage>
</organism>
<dbReference type="EMBL" id="BPLQ01010696">
    <property type="protein sequence ID" value="GIY52679.1"/>
    <property type="molecule type" value="Genomic_DNA"/>
</dbReference>
<protein>
    <submittedName>
        <fullName evidence="1">Uncharacterized protein</fullName>
    </submittedName>
</protein>
<evidence type="ECO:0000313" key="1">
    <source>
        <dbReference type="EMBL" id="GIY52679.1"/>
    </source>
</evidence>
<keyword evidence="2" id="KW-1185">Reference proteome</keyword>